<proteinExistence type="predicted"/>
<feature type="compositionally biased region" description="Polar residues" evidence="1">
    <location>
        <begin position="507"/>
        <end position="519"/>
    </location>
</feature>
<dbReference type="AlphaFoldDB" id="A0A914VDJ1"/>
<accession>A0A914VDJ1</accession>
<evidence type="ECO:0000313" key="2">
    <source>
        <dbReference type="Proteomes" id="UP000887566"/>
    </source>
</evidence>
<dbReference type="SUPFAM" id="SSF47095">
    <property type="entry name" value="HMG-box"/>
    <property type="match status" value="1"/>
</dbReference>
<organism evidence="2 3">
    <name type="scientific">Plectus sambesii</name>
    <dbReference type="NCBI Taxonomy" id="2011161"/>
    <lineage>
        <taxon>Eukaryota</taxon>
        <taxon>Metazoa</taxon>
        <taxon>Ecdysozoa</taxon>
        <taxon>Nematoda</taxon>
        <taxon>Chromadorea</taxon>
        <taxon>Plectida</taxon>
        <taxon>Plectina</taxon>
        <taxon>Plectoidea</taxon>
        <taxon>Plectidae</taxon>
        <taxon>Plectus</taxon>
    </lineage>
</organism>
<keyword evidence="2" id="KW-1185">Reference proteome</keyword>
<feature type="compositionally biased region" description="Polar residues" evidence="1">
    <location>
        <begin position="212"/>
        <end position="227"/>
    </location>
</feature>
<dbReference type="InterPro" id="IPR036910">
    <property type="entry name" value="HMG_box_dom_sf"/>
</dbReference>
<feature type="region of interest" description="Disordered" evidence="1">
    <location>
        <begin position="354"/>
        <end position="519"/>
    </location>
</feature>
<protein>
    <submittedName>
        <fullName evidence="3">Uncharacterized protein</fullName>
    </submittedName>
</protein>
<evidence type="ECO:0000313" key="3">
    <source>
        <dbReference type="WBParaSite" id="PSAMB.scaffold1839size27401.g15214.t1"/>
    </source>
</evidence>
<feature type="compositionally biased region" description="Basic and acidic residues" evidence="1">
    <location>
        <begin position="365"/>
        <end position="380"/>
    </location>
</feature>
<feature type="compositionally biased region" description="Polar residues" evidence="1">
    <location>
        <begin position="408"/>
        <end position="427"/>
    </location>
</feature>
<reference evidence="3" key="1">
    <citation type="submission" date="2022-11" db="UniProtKB">
        <authorList>
            <consortium name="WormBaseParasite"/>
        </authorList>
    </citation>
    <scope>IDENTIFICATION</scope>
</reference>
<dbReference type="Proteomes" id="UP000887566">
    <property type="component" value="Unplaced"/>
</dbReference>
<feature type="compositionally biased region" description="Low complexity" evidence="1">
    <location>
        <begin position="325"/>
        <end position="338"/>
    </location>
</feature>
<dbReference type="WBParaSite" id="PSAMB.scaffold1839size27401.g15214.t1">
    <property type="protein sequence ID" value="PSAMB.scaffold1839size27401.g15214.t1"/>
    <property type="gene ID" value="PSAMB.scaffold1839size27401.g15214"/>
</dbReference>
<name>A0A914VDJ1_9BILA</name>
<sequence>MNEPESTPPKKVKANGFWSFVTSVRAQLALYNPAQAASAITHAQNIWKLLLDDDKQEWEEFAREMDVRQRLCPEYVVDIVAAVRKQYDQDKKMKNTASSLPANANCPRREEAKNASFAPLAYGAKMEGRFGQRNSSAIDAVGAKPRTAIVESPRSFDMRLETCGSPEDDLWQPAMSLKMKMEEVGSMTSSGKETSKGMDSRLGAGGGHQYERTPQSAKVPSPTSDPSPSLEKHQQHQLQYDNMTRAFSNMTVEPRNKAIKPIAASTVDVHSRLKGNASSSATEEGAKLTDLSSPTGRFVAVEPSSNPWQRVVSITPQSASQQENSKSFFASHGPSSSSNCSDLDAFVRDVKKLSERHQPRITSTHSRDYAGDEHAQERLKSLVGAKVASSTEKIHHSSGVSPLDAKHSSTLPPSKTDEPSSSTAPAVQQQSKQSEQLKQRMKQPSPCDLMLPPPQRDRKLPSPISSTSLSAPKSANTLRNILMTPPLSASPIPTSETRMLGFGRGTSVRQSSPSLSRLE</sequence>
<evidence type="ECO:0000256" key="1">
    <source>
        <dbReference type="SAM" id="MobiDB-lite"/>
    </source>
</evidence>
<feature type="compositionally biased region" description="Polar residues" evidence="1">
    <location>
        <begin position="463"/>
        <end position="479"/>
    </location>
</feature>
<feature type="region of interest" description="Disordered" evidence="1">
    <location>
        <begin position="316"/>
        <end position="341"/>
    </location>
</feature>
<feature type="region of interest" description="Disordered" evidence="1">
    <location>
        <begin position="183"/>
        <end position="237"/>
    </location>
</feature>